<reference evidence="3 4" key="1">
    <citation type="journal article" date="2021" name="BMC Genomics">
        <title>Datura genome reveals duplications of psychoactive alkaloid biosynthetic genes and high mutation rate following tissue culture.</title>
        <authorList>
            <person name="Rajewski A."/>
            <person name="Carter-House D."/>
            <person name="Stajich J."/>
            <person name="Litt A."/>
        </authorList>
    </citation>
    <scope>NUCLEOTIDE SEQUENCE [LARGE SCALE GENOMIC DNA]</scope>
    <source>
        <strain evidence="3">AR-01</strain>
    </source>
</reference>
<evidence type="ECO:0000256" key="2">
    <source>
        <dbReference type="SAM" id="MobiDB-lite"/>
    </source>
</evidence>
<evidence type="ECO:0000313" key="3">
    <source>
        <dbReference type="EMBL" id="MCD7471237.1"/>
    </source>
</evidence>
<accession>A0ABS8TI96</accession>
<feature type="compositionally biased region" description="Acidic residues" evidence="2">
    <location>
        <begin position="549"/>
        <end position="572"/>
    </location>
</feature>
<organism evidence="3 4">
    <name type="scientific">Datura stramonium</name>
    <name type="common">Jimsonweed</name>
    <name type="synonym">Common thornapple</name>
    <dbReference type="NCBI Taxonomy" id="4076"/>
    <lineage>
        <taxon>Eukaryota</taxon>
        <taxon>Viridiplantae</taxon>
        <taxon>Streptophyta</taxon>
        <taxon>Embryophyta</taxon>
        <taxon>Tracheophyta</taxon>
        <taxon>Spermatophyta</taxon>
        <taxon>Magnoliopsida</taxon>
        <taxon>eudicotyledons</taxon>
        <taxon>Gunneridae</taxon>
        <taxon>Pentapetalae</taxon>
        <taxon>asterids</taxon>
        <taxon>lamiids</taxon>
        <taxon>Solanales</taxon>
        <taxon>Solanaceae</taxon>
        <taxon>Solanoideae</taxon>
        <taxon>Datureae</taxon>
        <taxon>Datura</taxon>
    </lineage>
</organism>
<keyword evidence="1" id="KW-0175">Coiled coil</keyword>
<evidence type="ECO:0000256" key="1">
    <source>
        <dbReference type="SAM" id="Coils"/>
    </source>
</evidence>
<dbReference type="Proteomes" id="UP000823775">
    <property type="component" value="Unassembled WGS sequence"/>
</dbReference>
<feature type="region of interest" description="Disordered" evidence="2">
    <location>
        <begin position="539"/>
        <end position="572"/>
    </location>
</feature>
<comment type="caution">
    <text evidence="3">The sequence shown here is derived from an EMBL/GenBank/DDBJ whole genome shotgun (WGS) entry which is preliminary data.</text>
</comment>
<dbReference type="EMBL" id="JACEIK010001659">
    <property type="protein sequence ID" value="MCD7471237.1"/>
    <property type="molecule type" value="Genomic_DNA"/>
</dbReference>
<feature type="compositionally biased region" description="Acidic residues" evidence="2">
    <location>
        <begin position="277"/>
        <end position="299"/>
    </location>
</feature>
<feature type="region of interest" description="Disordered" evidence="2">
    <location>
        <begin position="230"/>
        <end position="302"/>
    </location>
</feature>
<evidence type="ECO:0000313" key="4">
    <source>
        <dbReference type="Proteomes" id="UP000823775"/>
    </source>
</evidence>
<keyword evidence="4" id="KW-1185">Reference proteome</keyword>
<feature type="coiled-coil region" evidence="1">
    <location>
        <begin position="399"/>
        <end position="468"/>
    </location>
</feature>
<protein>
    <submittedName>
        <fullName evidence="3">Uncharacterized protein</fullName>
    </submittedName>
</protein>
<sequence>MSSRQENFSRSPTNSEGNVDSTFNATESTRVTMFNDPRVQQQYHQHQHLFNPLRVSERQTDMVQRDQNTQENLPDRRRGKVPINEPLEEVGKKVLVADIVPRIRTFSGDFQGGYYGSSIDRYESLIQKKDLPCVRLDCGWLSSNVDVSAVHKAYWVTPISMPNIDDWVSAILRVSTKEYRTWRSIFPSQSSRRKDHSLYRKIKPIVRPPPSFEAAATNIQSIAAGVASSRRRGLSPCAASDSTKRRRVPNLTKPGAEGSSSRLSQLRRVERTMPEVVEVEDDIEEREDENYPTGEEEGQEDKSPACITDFKAGVSNPTSRQVAVDIPTGVDLLSDFSMAAQLFENLLGPEEKVRLEQHELENSITQLITSILQSHRVAIASQRKASDQTDKLMTYSGDVERMKSAMSVLQAEVSELRSRNAGIEAARTSLAQQLKEIQREQKVREEALSDLTTANNALQEKVAQLEADLALAGVVRHKNEMDKERLEATLNADRHGAKLDRNWVAVQTPVNTLHEIRDNENFQLSLAVAETEATANAARKDLERALSGNEEDDSSESEDDDDSEDDTFSLSF</sequence>
<gene>
    <name evidence="3" type="ORF">HAX54_011555</name>
</gene>
<name>A0ABS8TI96_DATST</name>
<feature type="region of interest" description="Disordered" evidence="2">
    <location>
        <begin position="1"/>
        <end position="22"/>
    </location>
</feature>
<proteinExistence type="predicted"/>